<comment type="subcellular location">
    <subcellularLocation>
        <location evidence="1">Mitochondrion inner membrane</location>
        <topology evidence="1">Single-pass membrane protein</topology>
    </subcellularLocation>
</comment>
<dbReference type="GO" id="GO:0005743">
    <property type="term" value="C:mitochondrial inner membrane"/>
    <property type="evidence" value="ECO:0007669"/>
    <property type="project" value="UniProtKB-SubCell"/>
</dbReference>
<evidence type="ECO:0000259" key="10">
    <source>
        <dbReference type="PROSITE" id="PS50076"/>
    </source>
</evidence>
<dbReference type="InterPro" id="IPR036869">
    <property type="entry name" value="J_dom_sf"/>
</dbReference>
<dbReference type="EMBL" id="UOEC01000037">
    <property type="protein sequence ID" value="VAV88144.1"/>
    <property type="molecule type" value="Genomic_DNA"/>
</dbReference>
<keyword evidence="4 9" id="KW-1133">Transmembrane helix</keyword>
<evidence type="ECO:0000256" key="8">
    <source>
        <dbReference type="SAM" id="MobiDB-lite"/>
    </source>
</evidence>
<dbReference type="CDD" id="cd06257">
    <property type="entry name" value="DnaJ"/>
    <property type="match status" value="1"/>
</dbReference>
<dbReference type="AlphaFoldDB" id="A0A3B0R3U1"/>
<accession>A0A3B0R3U1</accession>
<feature type="transmembrane region" description="Helical" evidence="9">
    <location>
        <begin position="39"/>
        <end position="72"/>
    </location>
</feature>
<dbReference type="Gene3D" id="1.10.287.110">
    <property type="entry name" value="DnaJ domain"/>
    <property type="match status" value="1"/>
</dbReference>
<feature type="region of interest" description="Disordered" evidence="8">
    <location>
        <begin position="157"/>
        <end position="176"/>
    </location>
</feature>
<dbReference type="PROSITE" id="PS50076">
    <property type="entry name" value="DNAJ_2"/>
    <property type="match status" value="1"/>
</dbReference>
<dbReference type="FunFam" id="1.10.287.110:FF:000001">
    <property type="entry name" value="Import inner membrane translocase subunit tim14"/>
    <property type="match status" value="1"/>
</dbReference>
<evidence type="ECO:0000256" key="4">
    <source>
        <dbReference type="ARBA" id="ARBA00022989"/>
    </source>
</evidence>
<feature type="domain" description="J" evidence="10">
    <location>
        <begin position="181"/>
        <end position="231"/>
    </location>
</feature>
<name>A0A3B0R3U1_9ZZZZ</name>
<reference evidence="11" key="1">
    <citation type="submission" date="2018-06" db="EMBL/GenBank/DDBJ databases">
        <authorList>
            <person name="Zhirakovskaya E."/>
        </authorList>
    </citation>
    <scope>NUCLEOTIDE SEQUENCE</scope>
</reference>
<dbReference type="Pfam" id="PF00226">
    <property type="entry name" value="DnaJ"/>
    <property type="match status" value="1"/>
</dbReference>
<evidence type="ECO:0000256" key="1">
    <source>
        <dbReference type="ARBA" id="ARBA00004434"/>
    </source>
</evidence>
<proteinExistence type="inferred from homology"/>
<evidence type="ECO:0000313" key="11">
    <source>
        <dbReference type="EMBL" id="VAV88144.1"/>
    </source>
</evidence>
<gene>
    <name evidence="11" type="ORF">MNBD_ALPHA08-1903</name>
</gene>
<keyword evidence="3" id="KW-0999">Mitochondrion inner membrane</keyword>
<feature type="compositionally biased region" description="Basic and acidic residues" evidence="8">
    <location>
        <begin position="157"/>
        <end position="167"/>
    </location>
</feature>
<evidence type="ECO:0000256" key="3">
    <source>
        <dbReference type="ARBA" id="ARBA00022792"/>
    </source>
</evidence>
<keyword evidence="5" id="KW-0496">Mitochondrion</keyword>
<evidence type="ECO:0000256" key="6">
    <source>
        <dbReference type="ARBA" id="ARBA00023136"/>
    </source>
</evidence>
<sequence>MQLLLAALVLGLFWLAIKKMAASNPANLKTNLRKVAGVVAVGLSIILTLRGGLVIAIPIFFVGLGLLGLGHLAGINLPWSKKSVGQRSHVRTKMLLMELDHDSGQIEGEVLSGQFGGQPLGSLDLEELMVVLEECIGAGDQSAQLLQAYLDSKHPEWSDGIDGDKRQGTAPASGGTMTEQEALAILGLEPGASKRKIKSAHRGLMKKYHPDHGGSDYLATKINEAKDVLIE</sequence>
<comment type="similarity">
    <text evidence="7">Belongs to the TIM14 family.</text>
</comment>
<organism evidence="11">
    <name type="scientific">hydrothermal vent metagenome</name>
    <dbReference type="NCBI Taxonomy" id="652676"/>
    <lineage>
        <taxon>unclassified sequences</taxon>
        <taxon>metagenomes</taxon>
        <taxon>ecological metagenomes</taxon>
    </lineage>
</organism>
<evidence type="ECO:0000256" key="7">
    <source>
        <dbReference type="ARBA" id="ARBA00038105"/>
    </source>
</evidence>
<dbReference type="SMART" id="SM00271">
    <property type="entry name" value="DnaJ"/>
    <property type="match status" value="1"/>
</dbReference>
<keyword evidence="2 9" id="KW-0812">Transmembrane</keyword>
<dbReference type="PANTHER" id="PTHR12763">
    <property type="match status" value="1"/>
</dbReference>
<evidence type="ECO:0000256" key="2">
    <source>
        <dbReference type="ARBA" id="ARBA00022692"/>
    </source>
</evidence>
<evidence type="ECO:0000256" key="5">
    <source>
        <dbReference type="ARBA" id="ARBA00023128"/>
    </source>
</evidence>
<evidence type="ECO:0000256" key="9">
    <source>
        <dbReference type="SAM" id="Phobius"/>
    </source>
</evidence>
<dbReference type="PANTHER" id="PTHR12763:SF28">
    <property type="entry name" value="GEO10507P1-RELATED"/>
    <property type="match status" value="1"/>
</dbReference>
<protein>
    <recommendedName>
        <fullName evidence="10">J domain-containing protein</fullName>
    </recommendedName>
</protein>
<dbReference type="InterPro" id="IPR001623">
    <property type="entry name" value="DnaJ_domain"/>
</dbReference>
<dbReference type="SUPFAM" id="SSF46565">
    <property type="entry name" value="Chaperone J-domain"/>
    <property type="match status" value="1"/>
</dbReference>
<keyword evidence="6 9" id="KW-0472">Membrane</keyword>